<dbReference type="EMBL" id="CP117989">
    <property type="protein sequence ID" value="WDG10101.1"/>
    <property type="molecule type" value="Genomic_DNA"/>
</dbReference>
<proteinExistence type="predicted"/>
<accession>A0AAQ3B2K6</accession>
<dbReference type="AlphaFoldDB" id="A0AAQ3B2K6"/>
<protein>
    <submittedName>
        <fullName evidence="1">Uncharacterized protein</fullName>
    </submittedName>
</protein>
<gene>
    <name evidence="1" type="ORF">PUN50_22215</name>
</gene>
<name>A0AAQ3B2K6_9VIBR</name>
<dbReference type="Proteomes" id="UP001219537">
    <property type="component" value="Chromosome 2"/>
</dbReference>
<sequence length="97" mass="10991">MKLLLVKRKAKRLWLLLKRYSESDNTAAKAQSSLRKLLESAMSGEITSPLRWSDVPCGYLFVEGALGKYKDLEEAYADFKVEVTGGNDPLLEKIKRL</sequence>
<organism evidence="1 2">
    <name type="scientific">Vibrio campbellii</name>
    <dbReference type="NCBI Taxonomy" id="680"/>
    <lineage>
        <taxon>Bacteria</taxon>
        <taxon>Pseudomonadati</taxon>
        <taxon>Pseudomonadota</taxon>
        <taxon>Gammaproteobacteria</taxon>
        <taxon>Vibrionales</taxon>
        <taxon>Vibrionaceae</taxon>
        <taxon>Vibrio</taxon>
    </lineage>
</organism>
<dbReference type="RefSeq" id="WP_274291310.1">
    <property type="nucleotide sequence ID" value="NZ_CP117989.1"/>
</dbReference>
<evidence type="ECO:0000313" key="1">
    <source>
        <dbReference type="EMBL" id="WDG10101.1"/>
    </source>
</evidence>
<evidence type="ECO:0000313" key="2">
    <source>
        <dbReference type="Proteomes" id="UP001219537"/>
    </source>
</evidence>
<reference evidence="1" key="1">
    <citation type="submission" date="2023-02" db="EMBL/GenBank/DDBJ databases">
        <title>Isolation, identification, and genome analysis of Vibrio campbellii in the Penaeus vannamei larvae stage.</title>
        <authorList>
            <person name="Huang T."/>
            <person name="Zhang B."/>
        </authorList>
    </citation>
    <scope>NUCLEOTIDE SEQUENCE</scope>
    <source>
        <strain evidence="1">20220413_1</strain>
    </source>
</reference>